<accession>A0A4U6D6A6</accession>
<dbReference type="AlphaFoldDB" id="A0A4U6D6A6"/>
<dbReference type="RefSeq" id="WP_137342248.1">
    <property type="nucleotide sequence ID" value="NZ_BSQH01000009.1"/>
</dbReference>
<dbReference type="Pfam" id="PF10459">
    <property type="entry name" value="Peptidase_S46"/>
    <property type="match status" value="1"/>
</dbReference>
<reference evidence="1 2" key="1">
    <citation type="submission" date="2019-05" db="EMBL/GenBank/DDBJ databases">
        <title>Dyadobacter AR-3-8 sp. nov., isolated from arctic soil.</title>
        <authorList>
            <person name="Chaudhary D.K."/>
        </authorList>
    </citation>
    <scope>NUCLEOTIDE SEQUENCE [LARGE SCALE GENOMIC DNA]</scope>
    <source>
        <strain evidence="1 2">AR-3-8</strain>
    </source>
</reference>
<keyword evidence="2" id="KW-1185">Reference proteome</keyword>
<comment type="caution">
    <text evidence="1">The sequence shown here is derived from an EMBL/GenBank/DDBJ whole genome shotgun (WGS) entry which is preliminary data.</text>
</comment>
<gene>
    <name evidence="1" type="ORF">FDK13_22355</name>
</gene>
<dbReference type="EMBL" id="SZVO01000011">
    <property type="protein sequence ID" value="TKT89604.1"/>
    <property type="molecule type" value="Genomic_DNA"/>
</dbReference>
<proteinExistence type="predicted"/>
<dbReference type="InterPro" id="IPR019500">
    <property type="entry name" value="Pep_S46"/>
</dbReference>
<dbReference type="Proteomes" id="UP000304900">
    <property type="component" value="Unassembled WGS sequence"/>
</dbReference>
<organism evidence="1 2">
    <name type="scientific">Dyadobacter frigoris</name>
    <dbReference type="NCBI Taxonomy" id="2576211"/>
    <lineage>
        <taxon>Bacteria</taxon>
        <taxon>Pseudomonadati</taxon>
        <taxon>Bacteroidota</taxon>
        <taxon>Cytophagia</taxon>
        <taxon>Cytophagales</taxon>
        <taxon>Spirosomataceae</taxon>
        <taxon>Dyadobacter</taxon>
    </lineage>
</organism>
<dbReference type="OrthoDB" id="9805367at2"/>
<dbReference type="GO" id="GO:0070009">
    <property type="term" value="F:serine-type aminopeptidase activity"/>
    <property type="evidence" value="ECO:0007669"/>
    <property type="project" value="InterPro"/>
</dbReference>
<sequence>MESLPGYFIFAPDAGNRTVSVHAGGMIAAMKHIYKANRLVEELTK</sequence>
<dbReference type="GO" id="GO:0008239">
    <property type="term" value="F:dipeptidyl-peptidase activity"/>
    <property type="evidence" value="ECO:0007669"/>
    <property type="project" value="InterPro"/>
</dbReference>
<name>A0A4U6D6A6_9BACT</name>
<evidence type="ECO:0000313" key="2">
    <source>
        <dbReference type="Proteomes" id="UP000304900"/>
    </source>
</evidence>
<evidence type="ECO:0000313" key="1">
    <source>
        <dbReference type="EMBL" id="TKT89604.1"/>
    </source>
</evidence>
<protein>
    <submittedName>
        <fullName evidence="1">S46 family peptidase</fullName>
    </submittedName>
</protein>